<sequence>MLWTDTDCLLMDAYSVTFTVTSAGGPAPPRFLGARNTLVLGSYCPSFDIFHAMFVRAVKEAYEEELAMLEKWPSKENA</sequence>
<comment type="caution">
    <text evidence="1">The sequence shown here is derived from an EMBL/GenBank/DDBJ whole genome shotgun (WGS) entry which is preliminary data.</text>
</comment>
<evidence type="ECO:0000313" key="2">
    <source>
        <dbReference type="Proteomes" id="UP001519460"/>
    </source>
</evidence>
<gene>
    <name evidence="1" type="ORF">BaRGS_00011411</name>
</gene>
<accession>A0ABD0LEE1</accession>
<dbReference type="Proteomes" id="UP001519460">
    <property type="component" value="Unassembled WGS sequence"/>
</dbReference>
<reference evidence="1 2" key="1">
    <citation type="journal article" date="2023" name="Sci. Data">
        <title>Genome assembly of the Korean intertidal mud-creeper Batillaria attramentaria.</title>
        <authorList>
            <person name="Patra A.K."/>
            <person name="Ho P.T."/>
            <person name="Jun S."/>
            <person name="Lee S.J."/>
            <person name="Kim Y."/>
            <person name="Won Y.J."/>
        </authorList>
    </citation>
    <scope>NUCLEOTIDE SEQUENCE [LARGE SCALE GENOMIC DNA]</scope>
    <source>
        <strain evidence="1">Wonlab-2016</strain>
    </source>
</reference>
<proteinExistence type="predicted"/>
<protein>
    <submittedName>
        <fullName evidence="1">Uncharacterized protein</fullName>
    </submittedName>
</protein>
<organism evidence="1 2">
    <name type="scientific">Batillaria attramentaria</name>
    <dbReference type="NCBI Taxonomy" id="370345"/>
    <lineage>
        <taxon>Eukaryota</taxon>
        <taxon>Metazoa</taxon>
        <taxon>Spiralia</taxon>
        <taxon>Lophotrochozoa</taxon>
        <taxon>Mollusca</taxon>
        <taxon>Gastropoda</taxon>
        <taxon>Caenogastropoda</taxon>
        <taxon>Sorbeoconcha</taxon>
        <taxon>Cerithioidea</taxon>
        <taxon>Batillariidae</taxon>
        <taxon>Batillaria</taxon>
    </lineage>
</organism>
<keyword evidence="2" id="KW-1185">Reference proteome</keyword>
<dbReference type="EMBL" id="JACVVK020000059">
    <property type="protein sequence ID" value="KAK7497367.1"/>
    <property type="molecule type" value="Genomic_DNA"/>
</dbReference>
<dbReference type="AlphaFoldDB" id="A0ABD0LEE1"/>
<name>A0ABD0LEE1_9CAEN</name>
<evidence type="ECO:0000313" key="1">
    <source>
        <dbReference type="EMBL" id="KAK7497367.1"/>
    </source>
</evidence>